<dbReference type="EMBL" id="JBHUCZ010000009">
    <property type="protein sequence ID" value="MFD1567731.1"/>
    <property type="molecule type" value="Genomic_DNA"/>
</dbReference>
<sequence>MPLLTITASVDPGDTQSFLADVADLYADSMDSEMRFLTANFRHSDREGLWLGRADPDEPVVLLEADIREGRPADQRRSFALAFMEHVRERWGVPEANMKVVFTEHEGAHLMGYDRVGGDWEP</sequence>
<evidence type="ECO:0000313" key="1">
    <source>
        <dbReference type="EMBL" id="MFD1567731.1"/>
    </source>
</evidence>
<dbReference type="SUPFAM" id="SSF55331">
    <property type="entry name" value="Tautomerase/MIF"/>
    <property type="match status" value="1"/>
</dbReference>
<reference evidence="1 2" key="1">
    <citation type="journal article" date="2019" name="Int. J. Syst. Evol. Microbiol.">
        <title>The Global Catalogue of Microorganisms (GCM) 10K type strain sequencing project: providing services to taxonomists for standard genome sequencing and annotation.</title>
        <authorList>
            <consortium name="The Broad Institute Genomics Platform"/>
            <consortium name="The Broad Institute Genome Sequencing Center for Infectious Disease"/>
            <person name="Wu L."/>
            <person name="Ma J."/>
        </authorList>
    </citation>
    <scope>NUCLEOTIDE SEQUENCE [LARGE SCALE GENOMIC DNA]</scope>
    <source>
        <strain evidence="1 2">CGMCC 1.12859</strain>
    </source>
</reference>
<dbReference type="InterPro" id="IPR014347">
    <property type="entry name" value="Tautomerase/MIF_sf"/>
</dbReference>
<dbReference type="AlphaFoldDB" id="A0ABD6BSP2"/>
<proteinExistence type="predicted"/>
<protein>
    <submittedName>
        <fullName evidence="1">Tautomerase</fullName>
    </submittedName>
</protein>
<dbReference type="RefSeq" id="WP_267647102.1">
    <property type="nucleotide sequence ID" value="NZ_JANHGR010000001.1"/>
</dbReference>
<evidence type="ECO:0000313" key="2">
    <source>
        <dbReference type="Proteomes" id="UP001597139"/>
    </source>
</evidence>
<dbReference type="Proteomes" id="UP001597139">
    <property type="component" value="Unassembled WGS sequence"/>
</dbReference>
<keyword evidence="2" id="KW-1185">Reference proteome</keyword>
<gene>
    <name evidence="1" type="ORF">ACFSAU_09515</name>
</gene>
<name>A0ABD6BSP2_9EURY</name>
<accession>A0ABD6BSP2</accession>
<comment type="caution">
    <text evidence="1">The sequence shown here is derived from an EMBL/GenBank/DDBJ whole genome shotgun (WGS) entry which is preliminary data.</text>
</comment>
<organism evidence="1 2">
    <name type="scientific">Halolamina litorea</name>
    <dbReference type="NCBI Taxonomy" id="1515593"/>
    <lineage>
        <taxon>Archaea</taxon>
        <taxon>Methanobacteriati</taxon>
        <taxon>Methanobacteriota</taxon>
        <taxon>Stenosarchaea group</taxon>
        <taxon>Halobacteria</taxon>
        <taxon>Halobacteriales</taxon>
        <taxon>Haloferacaceae</taxon>
    </lineage>
</organism>
<dbReference type="Gene3D" id="3.30.429.10">
    <property type="entry name" value="Macrophage Migration Inhibitory Factor"/>
    <property type="match status" value="1"/>
</dbReference>